<dbReference type="EMBL" id="CAJOBP010001475">
    <property type="protein sequence ID" value="CAF4287316.1"/>
    <property type="molecule type" value="Genomic_DNA"/>
</dbReference>
<evidence type="ECO:0000313" key="3">
    <source>
        <dbReference type="Proteomes" id="UP000663825"/>
    </source>
</evidence>
<dbReference type="EMBL" id="CAJNXB010003371">
    <property type="protein sequence ID" value="CAF3311244.1"/>
    <property type="molecule type" value="Genomic_DNA"/>
</dbReference>
<name>A0A817TJM0_9BILA</name>
<evidence type="ECO:0000313" key="1">
    <source>
        <dbReference type="EMBL" id="CAF3311244.1"/>
    </source>
</evidence>
<organism evidence="1 3">
    <name type="scientific">Rotaria socialis</name>
    <dbReference type="NCBI Taxonomy" id="392032"/>
    <lineage>
        <taxon>Eukaryota</taxon>
        <taxon>Metazoa</taxon>
        <taxon>Spiralia</taxon>
        <taxon>Gnathifera</taxon>
        <taxon>Rotifera</taxon>
        <taxon>Eurotatoria</taxon>
        <taxon>Bdelloidea</taxon>
        <taxon>Philodinida</taxon>
        <taxon>Philodinidae</taxon>
        <taxon>Rotaria</taxon>
    </lineage>
</organism>
<dbReference type="Proteomes" id="UP000663873">
    <property type="component" value="Unassembled WGS sequence"/>
</dbReference>
<comment type="caution">
    <text evidence="1">The sequence shown here is derived from an EMBL/GenBank/DDBJ whole genome shotgun (WGS) entry which is preliminary data.</text>
</comment>
<accession>A0A817TJM0</accession>
<dbReference type="OrthoDB" id="10484754at2759"/>
<evidence type="ECO:0000313" key="4">
    <source>
        <dbReference type="Proteomes" id="UP000663873"/>
    </source>
</evidence>
<keyword evidence="4" id="KW-1185">Reference proteome</keyword>
<dbReference type="Proteomes" id="UP000663825">
    <property type="component" value="Unassembled WGS sequence"/>
</dbReference>
<sequence length="94" mass="10817">MQDTGPFPIAWFGDGLNLREIQPWFPLPSNLINKGEEWILEIHDYAVRYDSPEICNLRKSGIGEVPCLSYLETPDKPVKTIQTHACRRAYDPDE</sequence>
<dbReference type="AlphaFoldDB" id="A0A817TJM0"/>
<reference evidence="1" key="1">
    <citation type="submission" date="2021-02" db="EMBL/GenBank/DDBJ databases">
        <authorList>
            <person name="Nowell W R."/>
        </authorList>
    </citation>
    <scope>NUCLEOTIDE SEQUENCE</scope>
</reference>
<protein>
    <submittedName>
        <fullName evidence="1">Uncharacterized protein</fullName>
    </submittedName>
</protein>
<proteinExistence type="predicted"/>
<evidence type="ECO:0000313" key="2">
    <source>
        <dbReference type="EMBL" id="CAF4287316.1"/>
    </source>
</evidence>
<gene>
    <name evidence="1" type="ORF">TIS948_LOCUS19302</name>
    <name evidence="2" type="ORF">UJA718_LOCUS11781</name>
</gene>